<evidence type="ECO:0000259" key="2">
    <source>
        <dbReference type="Pfam" id="PF11774"/>
    </source>
</evidence>
<name>A0A3S9W819_9MICO</name>
<dbReference type="Pfam" id="PF23359">
    <property type="entry name" value="Lsr2_DNA-bd"/>
    <property type="match status" value="1"/>
</dbReference>
<dbReference type="InterPro" id="IPR055370">
    <property type="entry name" value="Lsr2_DNA-bd"/>
</dbReference>
<dbReference type="OrthoDB" id="4113332at2"/>
<reference evidence="4 5" key="1">
    <citation type="submission" date="2018-08" db="EMBL/GenBank/DDBJ databases">
        <title>Microbacterium lemovicicum sp. nov., a bacterium isolated from a natural uranium-rich soil.</title>
        <authorList>
            <person name="ORTET P."/>
        </authorList>
    </citation>
    <scope>NUCLEOTIDE SEQUENCE [LARGE SCALE GENOMIC DNA]</scope>
    <source>
        <strain evidence="4 5">Viu22</strain>
    </source>
</reference>
<dbReference type="Pfam" id="PF11774">
    <property type="entry name" value="Lsr2"/>
    <property type="match status" value="1"/>
</dbReference>
<evidence type="ECO:0000313" key="4">
    <source>
        <dbReference type="EMBL" id="AZS36222.1"/>
    </source>
</evidence>
<dbReference type="InterPro" id="IPR024412">
    <property type="entry name" value="Lsr2_dim_dom"/>
</dbReference>
<dbReference type="GO" id="GO:0003677">
    <property type="term" value="F:DNA binding"/>
    <property type="evidence" value="ECO:0007669"/>
    <property type="project" value="UniProtKB-KW"/>
</dbReference>
<feature type="domain" description="Lsr2 dimerization" evidence="2">
    <location>
        <begin position="1"/>
        <end position="56"/>
    </location>
</feature>
<dbReference type="Gene3D" id="3.30.60.230">
    <property type="entry name" value="Lsr2, dimerization domain"/>
    <property type="match status" value="1"/>
</dbReference>
<evidence type="ECO:0000313" key="5">
    <source>
        <dbReference type="Proteomes" id="UP000276888"/>
    </source>
</evidence>
<protein>
    <submittedName>
        <fullName evidence="4">Nucleoid-associated protein Lsr2</fullName>
    </submittedName>
</protein>
<sequence length="105" mass="11720">MVQRTVTQITDDLDGSLGARSVTFAFEGASYSIDLSEANRARLREALAPFIENAVREGGPEGRRASSAGTWRREDLQEWAKDRGYRVGDRGRVPQSIVDEYLSTR</sequence>
<dbReference type="KEGG" id="mlv:CVS47_00822"/>
<gene>
    <name evidence="4" type="primary">lsr2_1</name>
    <name evidence="4" type="ORF">CVS47_00822</name>
</gene>
<dbReference type="AlphaFoldDB" id="A0A3S9W819"/>
<dbReference type="InterPro" id="IPR036625">
    <property type="entry name" value="E3-bd_dom_sf"/>
</dbReference>
<dbReference type="EMBL" id="CP031423">
    <property type="protein sequence ID" value="AZS36222.1"/>
    <property type="molecule type" value="Genomic_DNA"/>
</dbReference>
<keyword evidence="1" id="KW-0238">DNA-binding</keyword>
<evidence type="ECO:0000259" key="3">
    <source>
        <dbReference type="Pfam" id="PF23359"/>
    </source>
</evidence>
<dbReference type="RefSeq" id="WP_127094945.1">
    <property type="nucleotide sequence ID" value="NZ_CP031423.1"/>
</dbReference>
<feature type="domain" description="Lsr2 DNA-binding" evidence="3">
    <location>
        <begin position="73"/>
        <end position="101"/>
    </location>
</feature>
<dbReference type="InterPro" id="IPR042261">
    <property type="entry name" value="Lsr2-like_dimerization"/>
</dbReference>
<keyword evidence="5" id="KW-1185">Reference proteome</keyword>
<dbReference type="Proteomes" id="UP000276888">
    <property type="component" value="Chromosome"/>
</dbReference>
<organism evidence="4 5">
    <name type="scientific">Microbacterium lemovicicum</name>
    <dbReference type="NCBI Taxonomy" id="1072463"/>
    <lineage>
        <taxon>Bacteria</taxon>
        <taxon>Bacillati</taxon>
        <taxon>Actinomycetota</taxon>
        <taxon>Actinomycetes</taxon>
        <taxon>Micrococcales</taxon>
        <taxon>Microbacteriaceae</taxon>
        <taxon>Microbacterium</taxon>
    </lineage>
</organism>
<accession>A0A3S9W819</accession>
<evidence type="ECO:0000256" key="1">
    <source>
        <dbReference type="ARBA" id="ARBA00023125"/>
    </source>
</evidence>
<proteinExistence type="predicted"/>
<dbReference type="Gene3D" id="4.10.320.10">
    <property type="entry name" value="E3-binding domain"/>
    <property type="match status" value="1"/>
</dbReference>
<dbReference type="GO" id="GO:0016746">
    <property type="term" value="F:acyltransferase activity"/>
    <property type="evidence" value="ECO:0007669"/>
    <property type="project" value="InterPro"/>
</dbReference>